<reference evidence="12 13" key="1">
    <citation type="submission" date="2016-10" db="EMBL/GenBank/DDBJ databases">
        <authorList>
            <person name="de Groot N.N."/>
        </authorList>
    </citation>
    <scope>NUCLEOTIDE SEQUENCE [LARGE SCALE GENOMIC DNA]</scope>
    <source>
        <strain evidence="12 13">APO</strain>
    </source>
</reference>
<dbReference type="InterPro" id="IPR001453">
    <property type="entry name" value="MoaB/Mog_dom"/>
</dbReference>
<evidence type="ECO:0000256" key="10">
    <source>
        <dbReference type="RuleBase" id="RU365090"/>
    </source>
</evidence>
<comment type="similarity">
    <text evidence="4 10">Belongs to the MoeA family.</text>
</comment>
<dbReference type="InterPro" id="IPR005110">
    <property type="entry name" value="MoeA_linker/N"/>
</dbReference>
<evidence type="ECO:0000256" key="5">
    <source>
        <dbReference type="ARBA" id="ARBA00013269"/>
    </source>
</evidence>
<dbReference type="InterPro" id="IPR036135">
    <property type="entry name" value="MoeA_linker/N_sf"/>
</dbReference>
<keyword evidence="7 10" id="KW-0500">Molybdenum</keyword>
<dbReference type="InterPro" id="IPR036688">
    <property type="entry name" value="MoeA_C_domain_IV_sf"/>
</dbReference>
<keyword evidence="8 10" id="KW-0501">Molybdenum cofactor biosynthesis</keyword>
<dbReference type="PANTHER" id="PTHR10192">
    <property type="entry name" value="MOLYBDOPTERIN BIOSYNTHESIS PROTEIN"/>
    <property type="match status" value="1"/>
</dbReference>
<dbReference type="GO" id="GO:0046872">
    <property type="term" value="F:metal ion binding"/>
    <property type="evidence" value="ECO:0007669"/>
    <property type="project" value="UniProtKB-UniRule"/>
</dbReference>
<dbReference type="InterPro" id="IPR008284">
    <property type="entry name" value="MoCF_biosynth_CS"/>
</dbReference>
<dbReference type="Pfam" id="PF03453">
    <property type="entry name" value="MoeA_N"/>
    <property type="match status" value="1"/>
</dbReference>
<evidence type="ECO:0000256" key="4">
    <source>
        <dbReference type="ARBA" id="ARBA00010763"/>
    </source>
</evidence>
<dbReference type="Pfam" id="PF00994">
    <property type="entry name" value="MoCF_biosynth"/>
    <property type="match status" value="1"/>
</dbReference>
<dbReference type="InterPro" id="IPR005111">
    <property type="entry name" value="MoeA_C_domain_IV"/>
</dbReference>
<dbReference type="FunFam" id="2.40.340.10:FF:000005">
    <property type="entry name" value="Molybdopterin molybdenumtransferase MoeA"/>
    <property type="match status" value="1"/>
</dbReference>
<dbReference type="STRING" id="159292.SAMN05192546_101122"/>
<dbReference type="PROSITE" id="PS01079">
    <property type="entry name" value="MOCF_BIOSYNTHESIS_2"/>
    <property type="match status" value="1"/>
</dbReference>
<organism evidence="12 13">
    <name type="scientific">Tindallia californiensis</name>
    <dbReference type="NCBI Taxonomy" id="159292"/>
    <lineage>
        <taxon>Bacteria</taxon>
        <taxon>Bacillati</taxon>
        <taxon>Bacillota</taxon>
        <taxon>Clostridia</taxon>
        <taxon>Peptostreptococcales</taxon>
        <taxon>Tindalliaceae</taxon>
        <taxon>Tindallia</taxon>
    </lineage>
</organism>
<evidence type="ECO:0000259" key="11">
    <source>
        <dbReference type="SMART" id="SM00852"/>
    </source>
</evidence>
<dbReference type="Gene3D" id="3.40.980.10">
    <property type="entry name" value="MoaB/Mog-like domain"/>
    <property type="match status" value="1"/>
</dbReference>
<keyword evidence="10" id="KW-0460">Magnesium</keyword>
<dbReference type="InterPro" id="IPR036425">
    <property type="entry name" value="MoaB/Mog-like_dom_sf"/>
</dbReference>
<accession>A0A1H3IEQ4</accession>
<dbReference type="RefSeq" id="WP_093309869.1">
    <property type="nucleotide sequence ID" value="NZ_FNPV01000001.1"/>
</dbReference>
<dbReference type="Gene3D" id="2.170.190.11">
    <property type="entry name" value="Molybdopterin biosynthesis moea protein, domain 3"/>
    <property type="match status" value="1"/>
</dbReference>
<dbReference type="NCBIfam" id="NF011068">
    <property type="entry name" value="PRK14498.1"/>
    <property type="match status" value="1"/>
</dbReference>
<keyword evidence="13" id="KW-1185">Reference proteome</keyword>
<keyword evidence="10" id="KW-0479">Metal-binding</keyword>
<dbReference type="GO" id="GO:0061599">
    <property type="term" value="F:molybdopterin molybdotransferase activity"/>
    <property type="evidence" value="ECO:0007669"/>
    <property type="project" value="UniProtKB-UniRule"/>
</dbReference>
<evidence type="ECO:0000256" key="7">
    <source>
        <dbReference type="ARBA" id="ARBA00022505"/>
    </source>
</evidence>
<comment type="function">
    <text evidence="1 10">Catalyzes the insertion of molybdate into adenylated molybdopterin with the concomitant release of AMP.</text>
</comment>
<evidence type="ECO:0000256" key="2">
    <source>
        <dbReference type="ARBA" id="ARBA00003487"/>
    </source>
</evidence>
<protein>
    <recommendedName>
        <fullName evidence="6 10">Molybdopterin molybdenumtransferase</fullName>
        <ecNumber evidence="5 10">2.10.1.1</ecNumber>
    </recommendedName>
</protein>
<dbReference type="SUPFAM" id="SSF53218">
    <property type="entry name" value="Molybdenum cofactor biosynthesis proteins"/>
    <property type="match status" value="1"/>
</dbReference>
<comment type="pathway">
    <text evidence="3 10">Cofactor biosynthesis; molybdopterin biosynthesis.</text>
</comment>
<dbReference type="PANTHER" id="PTHR10192:SF16">
    <property type="entry name" value="MOLYBDOPTERIN MOLYBDENUMTRANSFERASE"/>
    <property type="match status" value="1"/>
</dbReference>
<evidence type="ECO:0000256" key="8">
    <source>
        <dbReference type="ARBA" id="ARBA00023150"/>
    </source>
</evidence>
<dbReference type="SUPFAM" id="SSF63882">
    <property type="entry name" value="MoeA N-terminal region -like"/>
    <property type="match status" value="1"/>
</dbReference>
<feature type="domain" description="MoaB/Mog" evidence="11">
    <location>
        <begin position="180"/>
        <end position="317"/>
    </location>
</feature>
<comment type="cofactor">
    <cofactor evidence="10">
        <name>Mg(2+)</name>
        <dbReference type="ChEBI" id="CHEBI:18420"/>
    </cofactor>
</comment>
<dbReference type="UniPathway" id="UPA00344"/>
<evidence type="ECO:0000256" key="3">
    <source>
        <dbReference type="ARBA" id="ARBA00005046"/>
    </source>
</evidence>
<dbReference type="EMBL" id="FNPV01000001">
    <property type="protein sequence ID" value="SDY26087.1"/>
    <property type="molecule type" value="Genomic_DNA"/>
</dbReference>
<dbReference type="Pfam" id="PF12727">
    <property type="entry name" value="PBP_like"/>
    <property type="match status" value="1"/>
</dbReference>
<evidence type="ECO:0000256" key="6">
    <source>
        <dbReference type="ARBA" id="ARBA00021108"/>
    </source>
</evidence>
<dbReference type="SUPFAM" id="SSF63867">
    <property type="entry name" value="MoeA C-terminal domain-like"/>
    <property type="match status" value="1"/>
</dbReference>
<dbReference type="GO" id="GO:0005829">
    <property type="term" value="C:cytosol"/>
    <property type="evidence" value="ECO:0007669"/>
    <property type="project" value="TreeGrafter"/>
</dbReference>
<dbReference type="EC" id="2.10.1.1" evidence="5 10"/>
<dbReference type="Gene3D" id="3.40.190.10">
    <property type="entry name" value="Periplasmic binding protein-like II"/>
    <property type="match status" value="1"/>
</dbReference>
<sequence>MTKKDRNLYLTNKPLQEAMEEYLHSISRSFAGISDEIIMVQDALGRKTASPVFAKISAPHYNAAAMDGIAVDASVTNGASETNPIQLKIDKDYTIVNTGAPLTMKRNAVVMVEDIVEVDDETVEIRSAVSPWQHVRPVGEDVVKGELILSENHIIRPQDIAALLTGGIERVKVKRKISVGIIPTGSEITELVDPLPEGKIIESNSKMFYALLSSYEATGTTYPIVKDEPAEIRLAIEKAVDENDLVVVNAGSSAGTKDYTVDVLREIGVVFTHGIAIKPGKPAILAEVKGKPVVGIPGYPVSAYVVFEQVVKSLVYALQNQKPMLVEKLKATLARRIVSSLKHEEFVRVKVGKVDERWIATPLNRGAGVTMSLVKADGILRIPQLTEGYDKGDSVEVELSRSQEDLSNTIVSIGSHDIVMDLIANELQKKNDNLALSSAHVGSMGGIIAMKQKECHLAPIHLLDEISGEYNIEYVRKYFANEKMSMIKLVKRSQGLMVQQGNPKEITSLEDLGREDISMINRQKGAGTRILLDYMMKIKKMDPNLLQGYQREMTTHMAVAVAIKNDTADCGLGVESAAKAMGLDFIPIAWEEYDLLIPQYMLETEKIKRLLEVIRSDSFVKQVMRLGGYDCSQTGKTILI</sequence>
<dbReference type="OrthoDB" id="9804758at2"/>
<comment type="function">
    <text evidence="2">May be involved in the biosynthesis of molybdopterin.</text>
</comment>
<dbReference type="NCBIfam" id="TIGR00177">
    <property type="entry name" value="molyb_syn"/>
    <property type="match status" value="1"/>
</dbReference>
<dbReference type="Pfam" id="PF03454">
    <property type="entry name" value="MoeA_C"/>
    <property type="match status" value="1"/>
</dbReference>
<dbReference type="Gene3D" id="3.90.105.10">
    <property type="entry name" value="Molybdopterin biosynthesis moea protein, domain 2"/>
    <property type="match status" value="1"/>
</dbReference>
<name>A0A1H3IEQ4_9FIRM</name>
<dbReference type="InterPro" id="IPR038987">
    <property type="entry name" value="MoeA-like"/>
</dbReference>
<keyword evidence="10" id="KW-0808">Transferase</keyword>
<comment type="catalytic activity">
    <reaction evidence="9">
        <text>adenylyl-molybdopterin + molybdate = Mo-molybdopterin + AMP + H(+)</text>
        <dbReference type="Rhea" id="RHEA:35047"/>
        <dbReference type="ChEBI" id="CHEBI:15378"/>
        <dbReference type="ChEBI" id="CHEBI:36264"/>
        <dbReference type="ChEBI" id="CHEBI:62727"/>
        <dbReference type="ChEBI" id="CHEBI:71302"/>
        <dbReference type="ChEBI" id="CHEBI:456215"/>
        <dbReference type="EC" id="2.10.1.1"/>
    </reaction>
</comment>
<dbReference type="GO" id="GO:0006777">
    <property type="term" value="P:Mo-molybdopterin cofactor biosynthetic process"/>
    <property type="evidence" value="ECO:0007669"/>
    <property type="project" value="UniProtKB-UniRule"/>
</dbReference>
<dbReference type="SMART" id="SM00852">
    <property type="entry name" value="MoCF_biosynth"/>
    <property type="match status" value="1"/>
</dbReference>
<evidence type="ECO:0000256" key="9">
    <source>
        <dbReference type="ARBA" id="ARBA00047317"/>
    </source>
</evidence>
<proteinExistence type="inferred from homology"/>
<dbReference type="InterPro" id="IPR024370">
    <property type="entry name" value="PBP_domain"/>
</dbReference>
<gene>
    <name evidence="12" type="ORF">SAMN05192546_101122</name>
</gene>
<dbReference type="SUPFAM" id="SSF53850">
    <property type="entry name" value="Periplasmic binding protein-like II"/>
    <property type="match status" value="1"/>
</dbReference>
<dbReference type="Proteomes" id="UP000199230">
    <property type="component" value="Unassembled WGS sequence"/>
</dbReference>
<dbReference type="AlphaFoldDB" id="A0A1H3IEQ4"/>
<dbReference type="CDD" id="cd00887">
    <property type="entry name" value="MoeA"/>
    <property type="match status" value="1"/>
</dbReference>
<evidence type="ECO:0000256" key="1">
    <source>
        <dbReference type="ARBA" id="ARBA00002901"/>
    </source>
</evidence>
<dbReference type="Gene3D" id="2.40.340.10">
    <property type="entry name" value="MoeA, C-terminal, domain IV"/>
    <property type="match status" value="1"/>
</dbReference>
<evidence type="ECO:0000313" key="12">
    <source>
        <dbReference type="EMBL" id="SDY26087.1"/>
    </source>
</evidence>
<evidence type="ECO:0000313" key="13">
    <source>
        <dbReference type="Proteomes" id="UP000199230"/>
    </source>
</evidence>